<evidence type="ECO:0000313" key="2">
    <source>
        <dbReference type="EMBL" id="RWQ93191.1"/>
    </source>
</evidence>
<dbReference type="Proteomes" id="UP000283841">
    <property type="component" value="Unassembled WGS sequence"/>
</dbReference>
<dbReference type="PANTHER" id="PTHR32487:SF8">
    <property type="entry name" value="NAD-DEPENDENT EPIMERASE_DEHYDRATASE DOMAIN-CONTAINING PROTEIN"/>
    <property type="match status" value="1"/>
</dbReference>
<dbReference type="VEuPathDB" id="FungiDB:C8Q69DRAFT_509147"/>
<dbReference type="CDD" id="cd08948">
    <property type="entry name" value="5beta-POR_like_SDR_a"/>
    <property type="match status" value="1"/>
</dbReference>
<dbReference type="SUPFAM" id="SSF51735">
    <property type="entry name" value="NAD(P)-binding Rossmann-fold domains"/>
    <property type="match status" value="1"/>
</dbReference>
<dbReference type="InterPro" id="IPR036291">
    <property type="entry name" value="NAD(P)-bd_dom_sf"/>
</dbReference>
<dbReference type="RefSeq" id="XP_028482836.1">
    <property type="nucleotide sequence ID" value="XM_028633066.1"/>
</dbReference>
<evidence type="ECO:0000313" key="3">
    <source>
        <dbReference type="Proteomes" id="UP000283841"/>
    </source>
</evidence>
<reference evidence="2 3" key="1">
    <citation type="journal article" date="2018" name="Front. Microbiol.">
        <title>Genomic and genetic insights into a cosmopolitan fungus, Paecilomyces variotii (Eurotiales).</title>
        <authorList>
            <person name="Urquhart A.S."/>
            <person name="Mondo S.J."/>
            <person name="Makela M.R."/>
            <person name="Hane J.K."/>
            <person name="Wiebenga A."/>
            <person name="He G."/>
            <person name="Mihaltcheva S."/>
            <person name="Pangilinan J."/>
            <person name="Lipzen A."/>
            <person name="Barry K."/>
            <person name="de Vries R.P."/>
            <person name="Grigoriev I.V."/>
            <person name="Idnurm A."/>
        </authorList>
    </citation>
    <scope>NUCLEOTIDE SEQUENCE [LARGE SCALE GENOMIC DNA]</scope>
    <source>
        <strain evidence="2 3">CBS 101075</strain>
    </source>
</reference>
<dbReference type="STRING" id="264951.A0A443HN31"/>
<dbReference type="InterPro" id="IPR055222">
    <property type="entry name" value="PRISE-like_Rossmann-fold"/>
</dbReference>
<sequence>MSQNGKHCLVFGASGISGWALLNASVNYPSPTTFHRITGLCNRPLTKEAAYLPADPRINLVSGIDLTGSVESVVKALKEKVEQVETVSIVYFCAYIQTGDFQSLRKVNTELIRVAITAINEVAPNLETVILQTGGKSYGVEFPDKVTISAPLKEDAPRIPEPWASNIFYYSQHDVLKELSQGKKWTFSEIRPDAIVGFVPGRNVMNVVQGVAFYLTLQREVNGPGATVPFPGTEKSYRATHTDTFQDILAKMEIYVSLNRDKCPNASIFNITDGEVVTWADVWPGLCSYFGLKGSGPTENTTPVEEFVEKNKSAWQNLVQKHGLKTGYLEITNWKFVAFLIEAGDFNREYSIDKARSIGFEESIPTVKGYTTSFDRMRAAKILPPI</sequence>
<name>A0A443HN31_BYSSP</name>
<dbReference type="AlphaFoldDB" id="A0A443HN31"/>
<comment type="caution">
    <text evidence="2">The sequence shown here is derived from an EMBL/GenBank/DDBJ whole genome shotgun (WGS) entry which is preliminary data.</text>
</comment>
<feature type="domain" description="PRISE-like Rossmann-fold" evidence="1">
    <location>
        <begin position="9"/>
        <end position="384"/>
    </location>
</feature>
<protein>
    <recommendedName>
        <fullName evidence="1">PRISE-like Rossmann-fold domain-containing protein</fullName>
    </recommendedName>
</protein>
<gene>
    <name evidence="2" type="ORF">C8Q69DRAFT_509147</name>
</gene>
<dbReference type="GeneID" id="39602343"/>
<keyword evidence="3" id="KW-1185">Reference proteome</keyword>
<dbReference type="PANTHER" id="PTHR32487">
    <property type="entry name" value="3-OXO-DELTA(4,5)-STEROID 5-BETA-REDUCTASE"/>
    <property type="match status" value="1"/>
</dbReference>
<organism evidence="2 3">
    <name type="scientific">Byssochlamys spectabilis</name>
    <name type="common">Paecilomyces variotii</name>
    <dbReference type="NCBI Taxonomy" id="264951"/>
    <lineage>
        <taxon>Eukaryota</taxon>
        <taxon>Fungi</taxon>
        <taxon>Dikarya</taxon>
        <taxon>Ascomycota</taxon>
        <taxon>Pezizomycotina</taxon>
        <taxon>Eurotiomycetes</taxon>
        <taxon>Eurotiomycetidae</taxon>
        <taxon>Eurotiales</taxon>
        <taxon>Thermoascaceae</taxon>
        <taxon>Paecilomyces</taxon>
    </lineage>
</organism>
<proteinExistence type="predicted"/>
<dbReference type="EMBL" id="RCNU01000010">
    <property type="protein sequence ID" value="RWQ93191.1"/>
    <property type="molecule type" value="Genomic_DNA"/>
</dbReference>
<dbReference type="Pfam" id="PF22917">
    <property type="entry name" value="PRISE"/>
    <property type="match status" value="1"/>
</dbReference>
<accession>A0A443HN31</accession>
<dbReference type="Gene3D" id="3.40.50.720">
    <property type="entry name" value="NAD(P)-binding Rossmann-like Domain"/>
    <property type="match status" value="1"/>
</dbReference>
<evidence type="ECO:0000259" key="1">
    <source>
        <dbReference type="Pfam" id="PF22917"/>
    </source>
</evidence>